<evidence type="ECO:0000313" key="2">
    <source>
        <dbReference type="EMBL" id="GAA2043656.1"/>
    </source>
</evidence>
<evidence type="ECO:0000259" key="1">
    <source>
        <dbReference type="PROSITE" id="PS51819"/>
    </source>
</evidence>
<dbReference type="InterPro" id="IPR041581">
    <property type="entry name" value="Glyoxalase_6"/>
</dbReference>
<gene>
    <name evidence="2" type="ORF">GCM10009757_08470</name>
</gene>
<name>A0ABN2UU94_9ACTN</name>
<evidence type="ECO:0000313" key="3">
    <source>
        <dbReference type="Proteomes" id="UP001403094"/>
    </source>
</evidence>
<dbReference type="InterPro" id="IPR029068">
    <property type="entry name" value="Glyas_Bleomycin-R_OHBP_Dase"/>
</dbReference>
<dbReference type="Gene3D" id="3.10.180.10">
    <property type="entry name" value="2,3-Dihydroxybiphenyl 1,2-Dioxygenase, domain 1"/>
    <property type="match status" value="1"/>
</dbReference>
<feature type="domain" description="VOC" evidence="1">
    <location>
        <begin position="15"/>
        <end position="135"/>
    </location>
</feature>
<protein>
    <submittedName>
        <fullName evidence="2">VOC family protein</fullName>
    </submittedName>
</protein>
<keyword evidence="3" id="KW-1185">Reference proteome</keyword>
<sequence length="137" mass="15127">MGPAYAAYAAVMIATMQSLVIDCPDPAALAGFYRSILGWELDDSHAPWVTLSDPATGGRIAFQYAPDHQPPRWPDPGHPQQMHLDFDVPAREDVDRARPQVEALGARFRHDSGGEERGFVVYEDPAGHPFCLCYGQF</sequence>
<dbReference type="PANTHER" id="PTHR35908:SF1">
    <property type="entry name" value="CONSERVED PROTEIN"/>
    <property type="match status" value="1"/>
</dbReference>
<proteinExistence type="predicted"/>
<dbReference type="PANTHER" id="PTHR35908">
    <property type="entry name" value="HYPOTHETICAL FUSION PROTEIN"/>
    <property type="match status" value="1"/>
</dbReference>
<dbReference type="Pfam" id="PF18029">
    <property type="entry name" value="Glyoxalase_6"/>
    <property type="match status" value="1"/>
</dbReference>
<dbReference type="PROSITE" id="PS51819">
    <property type="entry name" value="VOC"/>
    <property type="match status" value="1"/>
</dbReference>
<dbReference type="SUPFAM" id="SSF54593">
    <property type="entry name" value="Glyoxalase/Bleomycin resistance protein/Dihydroxybiphenyl dioxygenase"/>
    <property type="match status" value="1"/>
</dbReference>
<reference evidence="2 3" key="1">
    <citation type="journal article" date="2019" name="Int. J. Syst. Evol. Microbiol.">
        <title>The Global Catalogue of Microorganisms (GCM) 10K type strain sequencing project: providing services to taxonomists for standard genome sequencing and annotation.</title>
        <authorList>
            <consortium name="The Broad Institute Genomics Platform"/>
            <consortium name="The Broad Institute Genome Sequencing Center for Infectious Disease"/>
            <person name="Wu L."/>
            <person name="Ma J."/>
        </authorList>
    </citation>
    <scope>NUCLEOTIDE SEQUENCE [LARGE SCALE GENOMIC DNA]</scope>
    <source>
        <strain evidence="2 3">JCM 14549</strain>
    </source>
</reference>
<comment type="caution">
    <text evidence="2">The sequence shown here is derived from an EMBL/GenBank/DDBJ whole genome shotgun (WGS) entry which is preliminary data.</text>
</comment>
<dbReference type="CDD" id="cd06587">
    <property type="entry name" value="VOC"/>
    <property type="match status" value="1"/>
</dbReference>
<dbReference type="Proteomes" id="UP001403094">
    <property type="component" value="Unassembled WGS sequence"/>
</dbReference>
<organism evidence="2 3">
    <name type="scientific">Streptomyces cheonanensis</name>
    <dbReference type="NCBI Taxonomy" id="312720"/>
    <lineage>
        <taxon>Bacteria</taxon>
        <taxon>Bacillati</taxon>
        <taxon>Actinomycetota</taxon>
        <taxon>Actinomycetes</taxon>
        <taxon>Kitasatosporales</taxon>
        <taxon>Streptomycetaceae</taxon>
        <taxon>Streptomyces</taxon>
    </lineage>
</organism>
<dbReference type="InterPro" id="IPR037523">
    <property type="entry name" value="VOC_core"/>
</dbReference>
<accession>A0ABN2UU94</accession>
<dbReference type="EMBL" id="BAAANQ010000001">
    <property type="protein sequence ID" value="GAA2043656.1"/>
    <property type="molecule type" value="Genomic_DNA"/>
</dbReference>